<comment type="caution">
    <text evidence="1">The sequence shown here is derived from an EMBL/GenBank/DDBJ whole genome shotgun (WGS) entry which is preliminary data.</text>
</comment>
<reference evidence="1 2" key="1">
    <citation type="submission" date="2018-08" db="EMBL/GenBank/DDBJ databases">
        <title>Recombination of ecologically and evolutionarily significant loci maintains genetic cohesion in the Pseudomonas syringae species complex.</title>
        <authorList>
            <person name="Dillon M."/>
            <person name="Thakur S."/>
            <person name="Almeida R.N.D."/>
            <person name="Weir B.S."/>
            <person name="Guttman D.S."/>
        </authorList>
    </citation>
    <scope>NUCLEOTIDE SEQUENCE [LARGE SCALE GENOMIC DNA]</scope>
    <source>
        <strain evidence="1 2">ICMP 11281</strain>
    </source>
</reference>
<dbReference type="AlphaFoldDB" id="A0A0N0G021"/>
<dbReference type="RefSeq" id="WP_005769329.1">
    <property type="nucleotide sequence ID" value="NZ_JAEVFP010000051.1"/>
</dbReference>
<dbReference type="Proteomes" id="UP000271631">
    <property type="component" value="Unassembled WGS sequence"/>
</dbReference>
<accession>A0A0N0G021</accession>
<evidence type="ECO:0000313" key="1">
    <source>
        <dbReference type="EMBL" id="RMV34939.1"/>
    </source>
</evidence>
<organism evidence="1 2">
    <name type="scientific">Pseudomonas syringae pv. maculicola</name>
    <dbReference type="NCBI Taxonomy" id="59511"/>
    <lineage>
        <taxon>Bacteria</taxon>
        <taxon>Pseudomonadati</taxon>
        <taxon>Pseudomonadota</taxon>
        <taxon>Gammaproteobacteria</taxon>
        <taxon>Pseudomonadales</taxon>
        <taxon>Pseudomonadaceae</taxon>
        <taxon>Pseudomonas</taxon>
    </lineage>
</organism>
<sequence length="102" mass="11272">MLKLISQRNCAPSLEDPKHDVYAFSVDTSGTDKPFCFEQSITGGHAERGGCIFLNLAELEQCPGDWRVHLEKSGCGWVAELMAEAQTDQQAVKMILDRVSTL</sequence>
<dbReference type="EMBL" id="RBUQ01000209">
    <property type="protein sequence ID" value="RMV34939.1"/>
    <property type="molecule type" value="Genomic_DNA"/>
</dbReference>
<evidence type="ECO:0000313" key="2">
    <source>
        <dbReference type="Proteomes" id="UP000271631"/>
    </source>
</evidence>
<protein>
    <submittedName>
        <fullName evidence="1">Uncharacterized protein</fullName>
    </submittedName>
</protein>
<proteinExistence type="predicted"/>
<name>A0A0N0G021_PSEYM</name>
<gene>
    <name evidence="1" type="ORF">ALP13_100345</name>
</gene>